<evidence type="ECO:0000259" key="6">
    <source>
        <dbReference type="Pfam" id="PF02656"/>
    </source>
</evidence>
<reference evidence="7 8" key="1">
    <citation type="journal article" date="2012" name="Stand. Genomic Sci.">
        <title>Complete genome sequencing and analysis of Saprospira grandis str. Lewin, a predatory marine bacterium.</title>
        <authorList>
            <person name="Saw J.H."/>
            <person name="Yuryev A."/>
            <person name="Kanbe M."/>
            <person name="Hou S."/>
            <person name="Young A.G."/>
            <person name="Aizawa S."/>
            <person name="Alam M."/>
        </authorList>
    </citation>
    <scope>NUCLEOTIDE SEQUENCE [LARGE SCALE GENOMIC DNA]</scope>
    <source>
        <strain evidence="7 8">Lewin</strain>
    </source>
</reference>
<evidence type="ECO:0000256" key="1">
    <source>
        <dbReference type="ARBA" id="ARBA00004127"/>
    </source>
</evidence>
<dbReference type="EMBL" id="CP002831">
    <property type="protein sequence ID" value="AFC25800.1"/>
    <property type="molecule type" value="Genomic_DNA"/>
</dbReference>
<evidence type="ECO:0000313" key="8">
    <source>
        <dbReference type="Proteomes" id="UP000007519"/>
    </source>
</evidence>
<dbReference type="KEGG" id="sgn:SGRA_3072"/>
<dbReference type="Proteomes" id="UP000007519">
    <property type="component" value="Chromosome"/>
</dbReference>
<keyword evidence="3 5" id="KW-1133">Transmembrane helix</keyword>
<name>H6KZM4_SAPGL</name>
<dbReference type="HOGENOM" id="CLU_157066_0_0_10"/>
<comment type="subcellular location">
    <subcellularLocation>
        <location evidence="1">Endomembrane system</location>
        <topology evidence="1">Multi-pass membrane protein</topology>
    </subcellularLocation>
</comment>
<sequence>MAVFCCLGPKQKQAMSDTTNNKPQPLVRDLLALDRTHLANERTALSFMRTALYMVVTGFAIINFYPDKASSHYTAYALFALGLVIFFLGIFRYFQMKAKILDHYKE</sequence>
<feature type="domain" description="DUF202" evidence="6">
    <location>
        <begin position="35"/>
        <end position="97"/>
    </location>
</feature>
<keyword evidence="8" id="KW-1185">Reference proteome</keyword>
<gene>
    <name evidence="7" type="ordered locus">SGRA_3072</name>
</gene>
<dbReference type="InterPro" id="IPR003807">
    <property type="entry name" value="DUF202"/>
</dbReference>
<organism evidence="7 8">
    <name type="scientific">Saprospira grandis (strain Lewin)</name>
    <dbReference type="NCBI Taxonomy" id="984262"/>
    <lineage>
        <taxon>Bacteria</taxon>
        <taxon>Pseudomonadati</taxon>
        <taxon>Bacteroidota</taxon>
        <taxon>Saprospiria</taxon>
        <taxon>Saprospirales</taxon>
        <taxon>Saprospiraceae</taxon>
        <taxon>Saprospira</taxon>
    </lineage>
</organism>
<dbReference type="eggNOG" id="COG2149">
    <property type="taxonomic scope" value="Bacteria"/>
</dbReference>
<dbReference type="Pfam" id="PF02656">
    <property type="entry name" value="DUF202"/>
    <property type="match status" value="1"/>
</dbReference>
<feature type="transmembrane region" description="Helical" evidence="5">
    <location>
        <begin position="72"/>
        <end position="94"/>
    </location>
</feature>
<dbReference type="AlphaFoldDB" id="H6KZM4"/>
<evidence type="ECO:0000313" key="7">
    <source>
        <dbReference type="EMBL" id="AFC25800.1"/>
    </source>
</evidence>
<proteinExistence type="predicted"/>
<keyword evidence="2 5" id="KW-0812">Transmembrane</keyword>
<evidence type="ECO:0000256" key="3">
    <source>
        <dbReference type="ARBA" id="ARBA00022989"/>
    </source>
</evidence>
<evidence type="ECO:0000256" key="5">
    <source>
        <dbReference type="SAM" id="Phobius"/>
    </source>
</evidence>
<protein>
    <recommendedName>
        <fullName evidence="6">DUF202 domain-containing protein</fullName>
    </recommendedName>
</protein>
<dbReference type="GO" id="GO:0012505">
    <property type="term" value="C:endomembrane system"/>
    <property type="evidence" value="ECO:0007669"/>
    <property type="project" value="UniProtKB-SubCell"/>
</dbReference>
<evidence type="ECO:0000256" key="4">
    <source>
        <dbReference type="ARBA" id="ARBA00023136"/>
    </source>
</evidence>
<accession>H6KZM4</accession>
<dbReference type="STRING" id="984262.SGRA_3072"/>
<feature type="transmembrane region" description="Helical" evidence="5">
    <location>
        <begin position="50"/>
        <end position="66"/>
    </location>
</feature>
<evidence type="ECO:0000256" key="2">
    <source>
        <dbReference type="ARBA" id="ARBA00022692"/>
    </source>
</evidence>
<keyword evidence="4 5" id="KW-0472">Membrane</keyword>